<dbReference type="GO" id="GO:0046872">
    <property type="term" value="F:metal ion binding"/>
    <property type="evidence" value="ECO:0007669"/>
    <property type="project" value="UniProtKB-KW"/>
</dbReference>
<dbReference type="Pfam" id="PF04608">
    <property type="entry name" value="PgpA"/>
    <property type="match status" value="1"/>
</dbReference>
<feature type="transmembrane region" description="Helical" evidence="2">
    <location>
        <begin position="181"/>
        <end position="202"/>
    </location>
</feature>
<dbReference type="EC" id="3.1.3.27" evidence="1"/>
<dbReference type="GO" id="GO:0008962">
    <property type="term" value="F:phosphatidylglycerophosphatase activity"/>
    <property type="evidence" value="ECO:0007669"/>
    <property type="project" value="UniProtKB-EC"/>
</dbReference>
<feature type="transmembrane region" description="Helical" evidence="2">
    <location>
        <begin position="143"/>
        <end position="161"/>
    </location>
</feature>
<dbReference type="PANTHER" id="PTHR36305:SF1">
    <property type="entry name" value="PHOSPHATIDYLGLYCEROPHOSPHATASE A"/>
    <property type="match status" value="1"/>
</dbReference>
<keyword evidence="1 2" id="KW-0812">Transmembrane</keyword>
<feature type="domain" description="YutG/PgpA" evidence="3">
    <location>
        <begin position="14"/>
        <end position="201"/>
    </location>
</feature>
<comment type="catalytic activity">
    <reaction evidence="1">
        <text>a 1,2-diacyl-sn-glycero-3-phospho-(1'-sn-glycero-3'-phosphate) + H2O = a 1,2-diacyl-sn-glycero-3-phospho-(1'-sn-glycerol) + phosphate</text>
        <dbReference type="Rhea" id="RHEA:33751"/>
        <dbReference type="ChEBI" id="CHEBI:15377"/>
        <dbReference type="ChEBI" id="CHEBI:43474"/>
        <dbReference type="ChEBI" id="CHEBI:60110"/>
        <dbReference type="ChEBI" id="CHEBI:64716"/>
        <dbReference type="EC" id="3.1.3.27"/>
    </reaction>
</comment>
<keyword evidence="1" id="KW-1003">Cell membrane</keyword>
<evidence type="ECO:0000256" key="2">
    <source>
        <dbReference type="SAM" id="Phobius"/>
    </source>
</evidence>
<keyword evidence="1 2" id="KW-0472">Membrane</keyword>
<evidence type="ECO:0000313" key="4">
    <source>
        <dbReference type="EMBL" id="SPM46296.1"/>
    </source>
</evidence>
<dbReference type="EMBL" id="OOHR01000021">
    <property type="protein sequence ID" value="SPM46296.1"/>
    <property type="molecule type" value="Genomic_DNA"/>
</dbReference>
<dbReference type="GO" id="GO:0009395">
    <property type="term" value="P:phospholipid catabolic process"/>
    <property type="evidence" value="ECO:0007669"/>
    <property type="project" value="UniProtKB-KW"/>
</dbReference>
<dbReference type="SUPFAM" id="SSF101307">
    <property type="entry name" value="YutG-like"/>
    <property type="match status" value="1"/>
</dbReference>
<keyword evidence="1" id="KW-0997">Cell inner membrane</keyword>
<feature type="transmembrane region" description="Helical" evidence="2">
    <location>
        <begin position="88"/>
        <end position="107"/>
    </location>
</feature>
<comment type="function">
    <text evidence="1">Lipid phosphatase which dephosphorylates phosphatidylglycerophosphate (PGP) to phosphatidylglycerol (PG).</text>
</comment>
<keyword evidence="1 4" id="KW-0378">Hydrolase</keyword>
<name>A0A2R8F4E5_ORITS</name>
<dbReference type="AlphaFoldDB" id="A0A2R8F4E5"/>
<evidence type="ECO:0000256" key="1">
    <source>
        <dbReference type="PIRNR" id="PIRNR006162"/>
    </source>
</evidence>
<evidence type="ECO:0000259" key="3">
    <source>
        <dbReference type="Pfam" id="PF04608"/>
    </source>
</evidence>
<feature type="transmembrane region" description="Helical" evidence="2">
    <location>
        <begin position="25"/>
        <end position="46"/>
    </location>
</feature>
<evidence type="ECO:0000313" key="5">
    <source>
        <dbReference type="Proteomes" id="UP000244889"/>
    </source>
</evidence>
<keyword evidence="1" id="KW-0595">Phospholipid degradation</keyword>
<comment type="pathway">
    <text evidence="1">Phospholipid metabolism; phosphatidylglycerol biosynthesis; phosphatidylglycerol from CDP-diacylglycerol: step 2/2.</text>
</comment>
<dbReference type="Proteomes" id="UP000244889">
    <property type="component" value="Unassembled WGS sequence"/>
</dbReference>
<sequence length="204" mass="23186">MNKNYNMIKIAELIVTFFYLGKVKFAPGTLGSIVAFPLSLLVYRYLPVYEFYQFNITLLAIAVALFIVGSFFSQIYMGYHGIHDPGEIIIDEVAGQILTIILVMPLINHINSVLMFLVELLRCTVVSVNNYCSICDINYVKEFKNYNLVVLLILSLLFFRLCDIVKPWPVGFIDQNLKNGIGVMLDDIIAGLMAAIMIYIFIKF</sequence>
<dbReference type="GO" id="GO:0006655">
    <property type="term" value="P:phosphatidylglycerol biosynthetic process"/>
    <property type="evidence" value="ECO:0007669"/>
    <property type="project" value="UniProtKB-UniPathway"/>
</dbReference>
<feature type="transmembrane region" description="Helical" evidence="2">
    <location>
        <begin position="52"/>
        <end position="76"/>
    </location>
</feature>
<dbReference type="InterPro" id="IPR007686">
    <property type="entry name" value="YutG/PgpA"/>
</dbReference>
<protein>
    <recommendedName>
        <fullName evidence="1">Phosphatidylglycerophosphatase A</fullName>
        <ecNumber evidence="1">3.1.3.27</ecNumber>
    </recommendedName>
    <alternativeName>
        <fullName evidence="1">Phosphatidylglycerolphosphate phosphatase A</fullName>
    </alternativeName>
</protein>
<dbReference type="InterPro" id="IPR036681">
    <property type="entry name" value="PgpA-like_sf"/>
</dbReference>
<proteinExistence type="predicted"/>
<reference evidence="5" key="1">
    <citation type="submission" date="2018-03" db="EMBL/GenBank/DDBJ databases">
        <authorList>
            <person name="Batty M. E."/>
            <person name="Batty M E."/>
        </authorList>
    </citation>
    <scope>NUCLEOTIDE SEQUENCE [LARGE SCALE GENOMIC DNA]</scope>
</reference>
<accession>A0A2R8F4E5</accession>
<keyword evidence="1" id="KW-0479">Metal-binding</keyword>
<keyword evidence="1" id="KW-0460">Magnesium</keyword>
<dbReference type="InterPro" id="IPR026037">
    <property type="entry name" value="PgpA"/>
</dbReference>
<dbReference type="PIRSF" id="PIRSF006162">
    <property type="entry name" value="PgpA"/>
    <property type="match status" value="1"/>
</dbReference>
<dbReference type="GO" id="GO:0005886">
    <property type="term" value="C:plasma membrane"/>
    <property type="evidence" value="ECO:0007669"/>
    <property type="project" value="UniProtKB-SubCell"/>
</dbReference>
<dbReference type="PANTHER" id="PTHR36305">
    <property type="entry name" value="PHOSPHATIDYLGLYCEROPHOSPHATASE A"/>
    <property type="match status" value="1"/>
</dbReference>
<keyword evidence="1" id="KW-0442">Lipid degradation</keyword>
<dbReference type="UniPathway" id="UPA00084">
    <property type="reaction ID" value="UER00504"/>
</dbReference>
<dbReference type="CDD" id="cd06971">
    <property type="entry name" value="PgpA"/>
    <property type="match status" value="1"/>
</dbReference>
<comment type="cofactor">
    <cofactor evidence="1">
        <name>Mg(2+)</name>
        <dbReference type="ChEBI" id="CHEBI:18420"/>
    </cofactor>
</comment>
<gene>
    <name evidence="4" type="primary">pgpA</name>
    <name evidence="4" type="ORF">FPW1038_00685</name>
</gene>
<keyword evidence="1" id="KW-0443">Lipid metabolism</keyword>
<comment type="subcellular location">
    <subcellularLocation>
        <location evidence="1">Cell inner membrane</location>
        <topology evidence="1">Multi-pass membrane protein</topology>
    </subcellularLocation>
</comment>
<keyword evidence="2" id="KW-1133">Transmembrane helix</keyword>
<organism evidence="4 5">
    <name type="scientific">Orientia tsutsugamushi</name>
    <name type="common">Rickettsia tsutsugamushi</name>
    <dbReference type="NCBI Taxonomy" id="784"/>
    <lineage>
        <taxon>Bacteria</taxon>
        <taxon>Pseudomonadati</taxon>
        <taxon>Pseudomonadota</taxon>
        <taxon>Alphaproteobacteria</taxon>
        <taxon>Rickettsiales</taxon>
        <taxon>Rickettsiaceae</taxon>
        <taxon>Rickettsieae</taxon>
        <taxon>Orientia</taxon>
    </lineage>
</organism>
<keyword evidence="1" id="KW-1208">Phospholipid metabolism</keyword>